<evidence type="ECO:0000313" key="4">
    <source>
        <dbReference type="Proteomes" id="UP001175227"/>
    </source>
</evidence>
<protein>
    <submittedName>
        <fullName evidence="3">Uncharacterized protein</fullName>
    </submittedName>
</protein>
<sequence>MGGALPPCMLGLRATGLVLGVGTWWGPEGGGGGCWLIVEGNPPGGIWLEEDEDSVPVEVLIDAVMVCMDREHGKEDYEERGWDGHSNVDPLRNRREASS</sequence>
<evidence type="ECO:0000313" key="3">
    <source>
        <dbReference type="EMBL" id="KAK0471719.1"/>
    </source>
</evidence>
<keyword evidence="2" id="KW-0732">Signal</keyword>
<feature type="signal peptide" evidence="2">
    <location>
        <begin position="1"/>
        <end position="20"/>
    </location>
</feature>
<evidence type="ECO:0000256" key="2">
    <source>
        <dbReference type="SAM" id="SignalP"/>
    </source>
</evidence>
<feature type="chain" id="PRO_5041367057" evidence="2">
    <location>
        <begin position="21"/>
        <end position="99"/>
    </location>
</feature>
<reference evidence="3" key="1">
    <citation type="submission" date="2023-06" db="EMBL/GenBank/DDBJ databases">
        <authorList>
            <consortium name="Lawrence Berkeley National Laboratory"/>
            <person name="Ahrendt S."/>
            <person name="Sahu N."/>
            <person name="Indic B."/>
            <person name="Wong-Bajracharya J."/>
            <person name="Merenyi Z."/>
            <person name="Ke H.-M."/>
            <person name="Monk M."/>
            <person name="Kocsube S."/>
            <person name="Drula E."/>
            <person name="Lipzen A."/>
            <person name="Balint B."/>
            <person name="Henrissat B."/>
            <person name="Andreopoulos B."/>
            <person name="Martin F.M."/>
            <person name="Harder C.B."/>
            <person name="Rigling D."/>
            <person name="Ford K.L."/>
            <person name="Foster G.D."/>
            <person name="Pangilinan J."/>
            <person name="Papanicolaou A."/>
            <person name="Barry K."/>
            <person name="LaButti K."/>
            <person name="Viragh M."/>
            <person name="Koriabine M."/>
            <person name="Yan M."/>
            <person name="Riley R."/>
            <person name="Champramary S."/>
            <person name="Plett K.L."/>
            <person name="Tsai I.J."/>
            <person name="Slot J."/>
            <person name="Sipos G."/>
            <person name="Plett J."/>
            <person name="Nagy L.G."/>
            <person name="Grigoriev I.V."/>
        </authorList>
    </citation>
    <scope>NUCLEOTIDE SEQUENCE</scope>
    <source>
        <strain evidence="3">ICMP 16352</strain>
    </source>
</reference>
<organism evidence="3 4">
    <name type="scientific">Armillaria novae-zelandiae</name>
    <dbReference type="NCBI Taxonomy" id="153914"/>
    <lineage>
        <taxon>Eukaryota</taxon>
        <taxon>Fungi</taxon>
        <taxon>Dikarya</taxon>
        <taxon>Basidiomycota</taxon>
        <taxon>Agaricomycotina</taxon>
        <taxon>Agaricomycetes</taxon>
        <taxon>Agaricomycetidae</taxon>
        <taxon>Agaricales</taxon>
        <taxon>Marasmiineae</taxon>
        <taxon>Physalacriaceae</taxon>
        <taxon>Armillaria</taxon>
    </lineage>
</organism>
<dbReference type="EMBL" id="JAUEPR010000048">
    <property type="protein sequence ID" value="KAK0471719.1"/>
    <property type="molecule type" value="Genomic_DNA"/>
</dbReference>
<accession>A0AA39U6G5</accession>
<dbReference type="AlphaFoldDB" id="A0AA39U6G5"/>
<name>A0AA39U6G5_9AGAR</name>
<feature type="region of interest" description="Disordered" evidence="1">
    <location>
        <begin position="75"/>
        <end position="99"/>
    </location>
</feature>
<gene>
    <name evidence="3" type="ORF">IW261DRAFT_1571781</name>
</gene>
<dbReference type="Proteomes" id="UP001175227">
    <property type="component" value="Unassembled WGS sequence"/>
</dbReference>
<evidence type="ECO:0000256" key="1">
    <source>
        <dbReference type="SAM" id="MobiDB-lite"/>
    </source>
</evidence>
<keyword evidence="4" id="KW-1185">Reference proteome</keyword>
<comment type="caution">
    <text evidence="3">The sequence shown here is derived from an EMBL/GenBank/DDBJ whole genome shotgun (WGS) entry which is preliminary data.</text>
</comment>
<proteinExistence type="predicted"/>